<proteinExistence type="inferred from homology"/>
<dbReference type="NCBIfam" id="TIGR00100">
    <property type="entry name" value="hypA"/>
    <property type="match status" value="1"/>
</dbReference>
<dbReference type="GO" id="GO:0016151">
    <property type="term" value="F:nickel cation binding"/>
    <property type="evidence" value="ECO:0007669"/>
    <property type="project" value="UniProtKB-UniRule"/>
</dbReference>
<dbReference type="GO" id="GO:0008270">
    <property type="term" value="F:zinc ion binding"/>
    <property type="evidence" value="ECO:0007669"/>
    <property type="project" value="UniProtKB-UniRule"/>
</dbReference>
<keyword evidence="7" id="KW-1185">Reference proteome</keyword>
<protein>
    <recommendedName>
        <fullName evidence="5">Hydrogenase maturation factor HypA</fullName>
    </recommendedName>
</protein>
<dbReference type="Proteomes" id="UP000346198">
    <property type="component" value="Unassembled WGS sequence"/>
</dbReference>
<dbReference type="AlphaFoldDB" id="A0A6C2UGZ0"/>
<sequence length="115" mass="12614">MHELSLAQGLVEQLEKAAVAENALRVERIIVVIGKYSGVERDAFEFAFPFAAEGTLSERAKLEIEELPVQVECRQCAALSNPEPTLLLCGQCGSNDVELKGGREFLIRSVELEVP</sequence>
<feature type="binding site" evidence="5">
    <location>
        <position position="92"/>
    </location>
    <ligand>
        <name>Zn(2+)</name>
        <dbReference type="ChEBI" id="CHEBI:29105"/>
    </ligand>
</feature>
<organism evidence="6 7">
    <name type="scientific">Pontiella sulfatireligans</name>
    <dbReference type="NCBI Taxonomy" id="2750658"/>
    <lineage>
        <taxon>Bacteria</taxon>
        <taxon>Pseudomonadati</taxon>
        <taxon>Kiritimatiellota</taxon>
        <taxon>Kiritimatiellia</taxon>
        <taxon>Kiritimatiellales</taxon>
        <taxon>Pontiellaceae</taxon>
        <taxon>Pontiella</taxon>
    </lineage>
</organism>
<comment type="similarity">
    <text evidence="1 5">Belongs to the HypA/HybF family.</text>
</comment>
<keyword evidence="4 5" id="KW-0862">Zinc</keyword>
<dbReference type="PROSITE" id="PS01249">
    <property type="entry name" value="HYPA"/>
    <property type="match status" value="1"/>
</dbReference>
<name>A0A6C2UGZ0_9BACT</name>
<dbReference type="Pfam" id="PF01155">
    <property type="entry name" value="HypA"/>
    <property type="match status" value="1"/>
</dbReference>
<evidence type="ECO:0000256" key="5">
    <source>
        <dbReference type="HAMAP-Rule" id="MF_00213"/>
    </source>
</evidence>
<dbReference type="RefSeq" id="WP_136060850.1">
    <property type="nucleotide sequence ID" value="NZ_CAAHFH010000001.1"/>
</dbReference>
<keyword evidence="2 5" id="KW-0533">Nickel</keyword>
<feature type="binding site" evidence="5">
    <location>
        <position position="89"/>
    </location>
    <ligand>
        <name>Zn(2+)</name>
        <dbReference type="ChEBI" id="CHEBI:29105"/>
    </ligand>
</feature>
<dbReference type="HAMAP" id="MF_00213">
    <property type="entry name" value="HypA_HybF"/>
    <property type="match status" value="1"/>
</dbReference>
<dbReference type="GO" id="GO:0051604">
    <property type="term" value="P:protein maturation"/>
    <property type="evidence" value="ECO:0007669"/>
    <property type="project" value="InterPro"/>
</dbReference>
<evidence type="ECO:0000313" key="6">
    <source>
        <dbReference type="EMBL" id="VGO19455.1"/>
    </source>
</evidence>
<comment type="function">
    <text evidence="5">Involved in the maturation of [NiFe] hydrogenases. Required for nickel insertion into the metal center of the hydrogenase.</text>
</comment>
<evidence type="ECO:0000256" key="2">
    <source>
        <dbReference type="ARBA" id="ARBA00022596"/>
    </source>
</evidence>
<feature type="binding site" evidence="5">
    <location>
        <position position="73"/>
    </location>
    <ligand>
        <name>Zn(2+)</name>
        <dbReference type="ChEBI" id="CHEBI:29105"/>
    </ligand>
</feature>
<evidence type="ECO:0000256" key="1">
    <source>
        <dbReference type="ARBA" id="ARBA00010748"/>
    </source>
</evidence>
<dbReference type="PIRSF" id="PIRSF004761">
    <property type="entry name" value="Hydrgn_mat_HypA"/>
    <property type="match status" value="1"/>
</dbReference>
<dbReference type="InterPro" id="IPR000688">
    <property type="entry name" value="HypA/HybF"/>
</dbReference>
<dbReference type="InterPro" id="IPR020538">
    <property type="entry name" value="Hydgase_Ni_incorp_HypA/HybF_CS"/>
</dbReference>
<feature type="binding site" evidence="5">
    <location>
        <position position="2"/>
    </location>
    <ligand>
        <name>Ni(2+)</name>
        <dbReference type="ChEBI" id="CHEBI:49786"/>
    </ligand>
</feature>
<accession>A0A6C2UGZ0</accession>
<dbReference type="PANTHER" id="PTHR34535">
    <property type="entry name" value="HYDROGENASE MATURATION FACTOR HYPA"/>
    <property type="match status" value="1"/>
</dbReference>
<dbReference type="EMBL" id="CAAHFH010000001">
    <property type="protein sequence ID" value="VGO19455.1"/>
    <property type="molecule type" value="Genomic_DNA"/>
</dbReference>
<dbReference type="PANTHER" id="PTHR34535:SF3">
    <property type="entry name" value="HYDROGENASE MATURATION FACTOR HYPA"/>
    <property type="match status" value="1"/>
</dbReference>
<evidence type="ECO:0000256" key="4">
    <source>
        <dbReference type="ARBA" id="ARBA00022833"/>
    </source>
</evidence>
<evidence type="ECO:0000256" key="3">
    <source>
        <dbReference type="ARBA" id="ARBA00022723"/>
    </source>
</evidence>
<dbReference type="Gene3D" id="3.30.2320.80">
    <property type="match status" value="1"/>
</dbReference>
<gene>
    <name evidence="5 6" type="primary">hypA</name>
    <name evidence="6" type="ORF">SCARR_01513</name>
</gene>
<keyword evidence="3 5" id="KW-0479">Metal-binding</keyword>
<evidence type="ECO:0000313" key="7">
    <source>
        <dbReference type="Proteomes" id="UP000346198"/>
    </source>
</evidence>
<feature type="binding site" evidence="5">
    <location>
        <position position="76"/>
    </location>
    <ligand>
        <name>Zn(2+)</name>
        <dbReference type="ChEBI" id="CHEBI:29105"/>
    </ligand>
</feature>
<reference evidence="6 7" key="1">
    <citation type="submission" date="2019-04" db="EMBL/GenBank/DDBJ databases">
        <authorList>
            <person name="Van Vliet M D."/>
        </authorList>
    </citation>
    <scope>NUCLEOTIDE SEQUENCE [LARGE SCALE GENOMIC DNA]</scope>
    <source>
        <strain evidence="6 7">F21</strain>
    </source>
</reference>